<evidence type="ECO:0000313" key="2">
    <source>
        <dbReference type="Proteomes" id="UP000076837"/>
    </source>
</evidence>
<comment type="caution">
    <text evidence="1">The sequence shown here is derived from an EMBL/GenBank/DDBJ whole genome shotgun (WGS) entry which is preliminary data.</text>
</comment>
<sequence>MEEIYEGLRTVIPLYFPHTSHRECTLLYRRDISVSNILVDSKDNLVSMVDWECVAAVPVWQGCGLPQLLHGRPYTFTQMPPAPTDDFDVEDHKYYKKNLMSYELAQLRAFFLEEMQRISPDWMEVFRRERLRYDILLAVEKSGNDGTVKWVKAWLKALMQGAELETSLKDGCRSAYARQNAKWIWA</sequence>
<organism evidence="1 2">
    <name type="scientific">Didymella rabiei</name>
    <name type="common">Chickpea ascochyta blight fungus</name>
    <name type="synonym">Mycosphaerella rabiei</name>
    <dbReference type="NCBI Taxonomy" id="5454"/>
    <lineage>
        <taxon>Eukaryota</taxon>
        <taxon>Fungi</taxon>
        <taxon>Dikarya</taxon>
        <taxon>Ascomycota</taxon>
        <taxon>Pezizomycotina</taxon>
        <taxon>Dothideomycetes</taxon>
        <taxon>Pleosporomycetidae</taxon>
        <taxon>Pleosporales</taxon>
        <taxon>Pleosporineae</taxon>
        <taxon>Didymellaceae</taxon>
        <taxon>Ascochyta</taxon>
    </lineage>
</organism>
<gene>
    <name evidence="1" type="ORF">ST47_g7101</name>
</gene>
<proteinExistence type="predicted"/>
<protein>
    <submittedName>
        <fullName evidence="1">Transferase</fullName>
    </submittedName>
</protein>
<dbReference type="GO" id="GO:0016740">
    <property type="term" value="F:transferase activity"/>
    <property type="evidence" value="ECO:0007669"/>
    <property type="project" value="UniProtKB-KW"/>
</dbReference>
<keyword evidence="2" id="KW-1185">Reference proteome</keyword>
<dbReference type="AlphaFoldDB" id="A0A163BIA4"/>
<name>A0A163BIA4_DIDRA</name>
<keyword evidence="1" id="KW-0808">Transferase</keyword>
<evidence type="ECO:0000313" key="1">
    <source>
        <dbReference type="EMBL" id="KZM21785.1"/>
    </source>
</evidence>
<accession>A0A163BIA4</accession>
<dbReference type="EMBL" id="JYNV01000240">
    <property type="protein sequence ID" value="KZM21785.1"/>
    <property type="molecule type" value="Genomic_DNA"/>
</dbReference>
<reference evidence="1 2" key="1">
    <citation type="journal article" date="2016" name="Sci. Rep.">
        <title>Draft genome sequencing and secretome analysis of fungal phytopathogen Ascochyta rabiei provides insight into the necrotrophic effector repertoire.</title>
        <authorList>
            <person name="Verma S."/>
            <person name="Gazara R.K."/>
            <person name="Nizam S."/>
            <person name="Parween S."/>
            <person name="Chattopadhyay D."/>
            <person name="Verma P.K."/>
        </authorList>
    </citation>
    <scope>NUCLEOTIDE SEQUENCE [LARGE SCALE GENOMIC DNA]</scope>
    <source>
        <strain evidence="1 2">ArDII</strain>
    </source>
</reference>
<dbReference type="STRING" id="5454.A0A163BIA4"/>
<dbReference type="Proteomes" id="UP000076837">
    <property type="component" value="Unassembled WGS sequence"/>
</dbReference>